<dbReference type="InterPro" id="IPR007915">
    <property type="entry name" value="TMEM258/Ost5"/>
</dbReference>
<dbReference type="FunFam" id="2.60.120.260:FF:000061">
    <property type="entry name" value="Beta-galactosidase"/>
    <property type="match status" value="1"/>
</dbReference>
<comment type="similarity">
    <text evidence="2">Belongs to the OST5 family.</text>
</comment>
<name>A0AAV6MXS6_9ROSI</name>
<dbReference type="EMBL" id="JAGKQH010000011">
    <property type="protein sequence ID" value="KAG6588039.1"/>
    <property type="molecule type" value="Genomic_DNA"/>
</dbReference>
<protein>
    <recommendedName>
        <fullName evidence="13">Beta-galactosidase</fullName>
    </recommendedName>
</protein>
<evidence type="ECO:0000256" key="3">
    <source>
        <dbReference type="ARBA" id="ARBA00022692"/>
    </source>
</evidence>
<dbReference type="InterPro" id="IPR048913">
    <property type="entry name" value="BetaGal_gal-bd"/>
</dbReference>
<dbReference type="GO" id="GO:0005975">
    <property type="term" value="P:carbohydrate metabolic process"/>
    <property type="evidence" value="ECO:0007669"/>
    <property type="project" value="InterPro"/>
</dbReference>
<dbReference type="FunFam" id="2.60.120.260:FF:000076">
    <property type="entry name" value="Beta-galactosidase"/>
    <property type="match status" value="1"/>
</dbReference>
<feature type="domain" description="Beta-galactosidase galactose-binding" evidence="10">
    <location>
        <begin position="196"/>
        <end position="263"/>
    </location>
</feature>
<reference evidence="11 12" key="1">
    <citation type="journal article" date="2021" name="Hortic Res">
        <title>The domestication of Cucurbita argyrosperma as revealed by the genome of its wild relative.</title>
        <authorList>
            <person name="Barrera-Redondo J."/>
            <person name="Sanchez-de la Vega G."/>
            <person name="Aguirre-Liguori J.A."/>
            <person name="Castellanos-Morales G."/>
            <person name="Gutierrez-Guerrero Y.T."/>
            <person name="Aguirre-Dugua X."/>
            <person name="Aguirre-Planter E."/>
            <person name="Tenaillon M.I."/>
            <person name="Lira-Saade R."/>
            <person name="Eguiarte L.E."/>
        </authorList>
    </citation>
    <scope>NUCLEOTIDE SEQUENCE [LARGE SCALE GENOMIC DNA]</scope>
    <source>
        <strain evidence="11">JBR-2021</strain>
    </source>
</reference>
<evidence type="ECO:0000256" key="8">
    <source>
        <dbReference type="SAM" id="Phobius"/>
    </source>
</evidence>
<evidence type="ECO:0000259" key="9">
    <source>
        <dbReference type="Pfam" id="PF01301"/>
    </source>
</evidence>
<dbReference type="InterPro" id="IPR001944">
    <property type="entry name" value="Glycoside_Hdrlase_35"/>
</dbReference>
<evidence type="ECO:0000256" key="1">
    <source>
        <dbReference type="ARBA" id="ARBA00004141"/>
    </source>
</evidence>
<gene>
    <name evidence="11" type="ORF">SDJN03_16604</name>
</gene>
<accession>A0AAV6MXS6</accession>
<feature type="non-terminal residue" evidence="11">
    <location>
        <position position="1"/>
    </location>
</feature>
<dbReference type="Pfam" id="PF01301">
    <property type="entry name" value="Glyco_hydro_35"/>
    <property type="match status" value="1"/>
</dbReference>
<keyword evidence="5 8" id="KW-1133">Transmembrane helix</keyword>
<keyword evidence="6 8" id="KW-0472">Membrane</keyword>
<dbReference type="Proteomes" id="UP000685013">
    <property type="component" value="Chromosome 11"/>
</dbReference>
<dbReference type="Pfam" id="PF21467">
    <property type="entry name" value="BetaGal_gal-bd"/>
    <property type="match status" value="2"/>
</dbReference>
<sequence>MAPKPVTSPVPEAWYSTIALSVIAPMASSLPLRFSSMKLHLLEKSVFWPRNLLEVQSPLSSMSKIVLLFLCLFSWVCFATDSVTYDRKAVIINGQRRILISGSIHYPRSTPQMWPGLIQKAKDGGLDVIETYVFWNGHEPSPNKVGVRSSNIQMTPVTSFGWQSYKEEIVTPYAQDTITKNGLVEQVHLTWDTTDYLWYMTDIKIDPSEGFLKGGEWPLLTIFSAGHALHVFINGQLFGTVYGSLENPKLTFSKYVELKAGDNKLAILSVSIGLPNVGLYFDTWNVGVLGPVTLKGLQEGTRDMSGYKWSYKVGLRGELMNLHSVRGSNSVRWAKGKWLVEKEPLTWYRTTFITPGGNEPLALDLSTMGKGQIWVNGRSIGRYFSGYIAHNGCNNCTYPGIFTEKKCLTNCGESSQRWYHVPREWLLSSGNLLVVFEEFGGNPGGISLVKRTTQNNPKVLRSPNLFLQSSIPVDQRELQISLESVLRRPPDLMAPKPVTSPVPEAWYPTLAVLMIAVGLIITASFFIYEATTSRKNRSLATELTRGAVASVFLGFGSLFLLLASGVYV</sequence>
<evidence type="ECO:0000256" key="5">
    <source>
        <dbReference type="ARBA" id="ARBA00022989"/>
    </source>
</evidence>
<evidence type="ECO:0000256" key="7">
    <source>
        <dbReference type="ARBA" id="ARBA00023295"/>
    </source>
</evidence>
<keyword evidence="7" id="KW-0326">Glycosidase</keyword>
<evidence type="ECO:0000256" key="6">
    <source>
        <dbReference type="ARBA" id="ARBA00023136"/>
    </source>
</evidence>
<evidence type="ECO:0000256" key="2">
    <source>
        <dbReference type="ARBA" id="ARBA00009825"/>
    </source>
</evidence>
<evidence type="ECO:0000256" key="4">
    <source>
        <dbReference type="ARBA" id="ARBA00022801"/>
    </source>
</evidence>
<dbReference type="AlphaFoldDB" id="A0AAV6MXS6"/>
<keyword evidence="4" id="KW-0378">Hydrolase</keyword>
<evidence type="ECO:0000313" key="12">
    <source>
        <dbReference type="Proteomes" id="UP000685013"/>
    </source>
</evidence>
<feature type="domain" description="Glycoside hydrolase 35 catalytic" evidence="9">
    <location>
        <begin position="90"/>
        <end position="145"/>
    </location>
</feature>
<keyword evidence="3 8" id="KW-0812">Transmembrane</keyword>
<evidence type="ECO:0008006" key="13">
    <source>
        <dbReference type="Google" id="ProtNLM"/>
    </source>
</evidence>
<dbReference type="GO" id="GO:0004553">
    <property type="term" value="F:hydrolase activity, hydrolyzing O-glycosyl compounds"/>
    <property type="evidence" value="ECO:0007669"/>
    <property type="project" value="InterPro"/>
</dbReference>
<proteinExistence type="inferred from homology"/>
<feature type="transmembrane region" description="Helical" evidence="8">
    <location>
        <begin position="505"/>
        <end position="528"/>
    </location>
</feature>
<feature type="transmembrane region" description="Helical" evidence="8">
    <location>
        <begin position="548"/>
        <end position="567"/>
    </location>
</feature>
<dbReference type="Pfam" id="PF05251">
    <property type="entry name" value="Ost5"/>
    <property type="match status" value="1"/>
</dbReference>
<dbReference type="InterPro" id="IPR031330">
    <property type="entry name" value="Gly_Hdrlase_35_cat"/>
</dbReference>
<feature type="domain" description="Beta-galactosidase galactose-binding" evidence="10">
    <location>
        <begin position="345"/>
        <end position="431"/>
    </location>
</feature>
<evidence type="ECO:0000313" key="11">
    <source>
        <dbReference type="EMBL" id="KAG6588039.1"/>
    </source>
</evidence>
<dbReference type="GO" id="GO:0008250">
    <property type="term" value="C:oligosaccharyltransferase complex"/>
    <property type="evidence" value="ECO:0007669"/>
    <property type="project" value="InterPro"/>
</dbReference>
<organism evidence="11 12">
    <name type="scientific">Cucurbita argyrosperma subsp. sororia</name>
    <dbReference type="NCBI Taxonomy" id="37648"/>
    <lineage>
        <taxon>Eukaryota</taxon>
        <taxon>Viridiplantae</taxon>
        <taxon>Streptophyta</taxon>
        <taxon>Embryophyta</taxon>
        <taxon>Tracheophyta</taxon>
        <taxon>Spermatophyta</taxon>
        <taxon>Magnoliopsida</taxon>
        <taxon>eudicotyledons</taxon>
        <taxon>Gunneridae</taxon>
        <taxon>Pentapetalae</taxon>
        <taxon>rosids</taxon>
        <taxon>fabids</taxon>
        <taxon>Cucurbitales</taxon>
        <taxon>Cucurbitaceae</taxon>
        <taxon>Cucurbiteae</taxon>
        <taxon>Cucurbita</taxon>
    </lineage>
</organism>
<comment type="caution">
    <text evidence="11">The sequence shown here is derived from an EMBL/GenBank/DDBJ whole genome shotgun (WGS) entry which is preliminary data.</text>
</comment>
<keyword evidence="12" id="KW-1185">Reference proteome</keyword>
<comment type="subcellular location">
    <subcellularLocation>
        <location evidence="1">Membrane</location>
        <topology evidence="1">Multi-pass membrane protein</topology>
    </subcellularLocation>
</comment>
<dbReference type="PANTHER" id="PTHR23421">
    <property type="entry name" value="BETA-GALACTOSIDASE RELATED"/>
    <property type="match status" value="1"/>
</dbReference>
<evidence type="ECO:0000259" key="10">
    <source>
        <dbReference type="Pfam" id="PF21467"/>
    </source>
</evidence>